<evidence type="ECO:0000256" key="5">
    <source>
        <dbReference type="ARBA" id="ARBA00022679"/>
    </source>
</evidence>
<dbReference type="CDD" id="cd02736">
    <property type="entry name" value="RNAP_III_Rpc1_C"/>
    <property type="match status" value="1"/>
</dbReference>
<evidence type="ECO:0000256" key="6">
    <source>
        <dbReference type="ARBA" id="ARBA00022695"/>
    </source>
</evidence>
<dbReference type="NCBIfam" id="NF006336">
    <property type="entry name" value="PRK08566.1"/>
    <property type="match status" value="1"/>
</dbReference>
<dbReference type="GO" id="GO:0003677">
    <property type="term" value="F:DNA binding"/>
    <property type="evidence" value="ECO:0007669"/>
    <property type="project" value="InterPro"/>
</dbReference>
<dbReference type="FunFam" id="4.10.860.120:FF:000004">
    <property type="entry name" value="DNA-directed RNA polymerase subunit"/>
    <property type="match status" value="1"/>
</dbReference>
<evidence type="ECO:0000256" key="8">
    <source>
        <dbReference type="ARBA" id="ARBA00022833"/>
    </source>
</evidence>
<dbReference type="Pfam" id="PF00623">
    <property type="entry name" value="RNA_pol_Rpb1_2"/>
    <property type="match status" value="1"/>
</dbReference>
<dbReference type="GO" id="GO:0046872">
    <property type="term" value="F:metal ion binding"/>
    <property type="evidence" value="ECO:0007669"/>
    <property type="project" value="UniProtKB-KW"/>
</dbReference>
<evidence type="ECO:0000256" key="12">
    <source>
        <dbReference type="ARBA" id="ARBA00048552"/>
    </source>
</evidence>
<feature type="domain" description="RNA polymerase N-terminal" evidence="16">
    <location>
        <begin position="254"/>
        <end position="559"/>
    </location>
</feature>
<evidence type="ECO:0000256" key="9">
    <source>
        <dbReference type="ARBA" id="ARBA00022842"/>
    </source>
</evidence>
<reference evidence="17" key="1">
    <citation type="submission" date="2014-05" db="EMBL/GenBank/DDBJ databases">
        <title>The transcriptome of the halophilic microalga Tetraselmis sp. GSL018 isolated from the Great Salt Lake, Utah.</title>
        <authorList>
            <person name="Jinkerson R.E."/>
            <person name="D'Adamo S."/>
            <person name="Posewitz M.C."/>
        </authorList>
    </citation>
    <scope>NUCLEOTIDE SEQUENCE</scope>
    <source>
        <strain evidence="17">GSL018</strain>
    </source>
</reference>
<dbReference type="PANTHER" id="PTHR48446:SF1">
    <property type="entry name" value="DNA-DIRECTED RNA POLYMERASE SUBUNIT BETA' N-TERMINAL SECTION"/>
    <property type="match status" value="1"/>
</dbReference>
<comment type="catalytic activity">
    <reaction evidence="12 14">
        <text>RNA(n) + a ribonucleoside 5'-triphosphate = RNA(n+1) + diphosphate</text>
        <dbReference type="Rhea" id="RHEA:21248"/>
        <dbReference type="Rhea" id="RHEA-COMP:14527"/>
        <dbReference type="Rhea" id="RHEA-COMP:17342"/>
        <dbReference type="ChEBI" id="CHEBI:33019"/>
        <dbReference type="ChEBI" id="CHEBI:61557"/>
        <dbReference type="ChEBI" id="CHEBI:140395"/>
        <dbReference type="EC" id="2.7.7.6"/>
    </reaction>
</comment>
<evidence type="ECO:0000256" key="3">
    <source>
        <dbReference type="ARBA" id="ARBA00011206"/>
    </source>
</evidence>
<dbReference type="Gene3D" id="1.10.150.390">
    <property type="match status" value="1"/>
</dbReference>
<dbReference type="InterPro" id="IPR000722">
    <property type="entry name" value="RNA_pol_asu"/>
</dbReference>
<keyword evidence="11" id="KW-0539">Nucleus</keyword>
<dbReference type="InterPro" id="IPR042102">
    <property type="entry name" value="RNA_pol_Rpb1_3_sf"/>
</dbReference>
<evidence type="ECO:0000256" key="13">
    <source>
        <dbReference type="ARBA" id="ARBA00058108"/>
    </source>
</evidence>
<proteinExistence type="inferred from homology"/>
<keyword evidence="4 14" id="KW-0240">DNA-directed RNA polymerase</keyword>
<dbReference type="Gene3D" id="6.10.250.2940">
    <property type="match status" value="1"/>
</dbReference>
<evidence type="ECO:0000256" key="2">
    <source>
        <dbReference type="ARBA" id="ARBA00007207"/>
    </source>
</evidence>
<dbReference type="GO" id="GO:0006351">
    <property type="term" value="P:DNA-templated transcription"/>
    <property type="evidence" value="ECO:0007669"/>
    <property type="project" value="InterPro"/>
</dbReference>
<keyword evidence="6 14" id="KW-0548">Nucleotidyltransferase</keyword>
<dbReference type="InterPro" id="IPR035697">
    <property type="entry name" value="RNAP_III_RPC1_N"/>
</dbReference>
<dbReference type="SMART" id="SM00663">
    <property type="entry name" value="RPOLA_N"/>
    <property type="match status" value="1"/>
</dbReference>
<dbReference type="Pfam" id="PF04998">
    <property type="entry name" value="RNA_pol_Rpb1_5"/>
    <property type="match status" value="1"/>
</dbReference>
<dbReference type="InterPro" id="IPR007080">
    <property type="entry name" value="RNA_pol_Rpb1_1"/>
</dbReference>
<feature type="region of interest" description="Disordered" evidence="15">
    <location>
        <begin position="1"/>
        <end position="21"/>
    </location>
</feature>
<dbReference type="InterPro" id="IPR007066">
    <property type="entry name" value="RNA_pol_Rpb1_3"/>
</dbReference>
<evidence type="ECO:0000256" key="11">
    <source>
        <dbReference type="ARBA" id="ARBA00023242"/>
    </source>
</evidence>
<keyword evidence="8" id="KW-0862">Zinc</keyword>
<evidence type="ECO:0000256" key="14">
    <source>
        <dbReference type="RuleBase" id="RU004279"/>
    </source>
</evidence>
<dbReference type="FunFam" id="2.40.40.20:FF:000019">
    <property type="entry name" value="DNA-directed RNA polymerase II subunit RPB1"/>
    <property type="match status" value="1"/>
</dbReference>
<dbReference type="SUPFAM" id="SSF64484">
    <property type="entry name" value="beta and beta-prime subunits of DNA dependent RNA-polymerase"/>
    <property type="match status" value="1"/>
</dbReference>
<dbReference type="InterPro" id="IPR007081">
    <property type="entry name" value="RNA_pol_Rpb1_5"/>
</dbReference>
<evidence type="ECO:0000256" key="15">
    <source>
        <dbReference type="SAM" id="MobiDB-lite"/>
    </source>
</evidence>
<dbReference type="Gene3D" id="3.30.1490.180">
    <property type="entry name" value="RNA polymerase ii"/>
    <property type="match status" value="1"/>
</dbReference>
<evidence type="ECO:0000256" key="4">
    <source>
        <dbReference type="ARBA" id="ARBA00022478"/>
    </source>
</evidence>
<comment type="subcellular location">
    <subcellularLocation>
        <location evidence="1">Nucleus</location>
    </subcellularLocation>
</comment>
<organism evidence="17">
    <name type="scientific">Tetraselmis sp. GSL018</name>
    <dbReference type="NCBI Taxonomy" id="582737"/>
    <lineage>
        <taxon>Eukaryota</taxon>
        <taxon>Viridiplantae</taxon>
        <taxon>Chlorophyta</taxon>
        <taxon>core chlorophytes</taxon>
        <taxon>Chlorodendrophyceae</taxon>
        <taxon>Chlorodendrales</taxon>
        <taxon>Chlorodendraceae</taxon>
        <taxon>Tetraselmis</taxon>
    </lineage>
</organism>
<dbReference type="InterPro" id="IPR007083">
    <property type="entry name" value="RNA_pol_Rpb1_4"/>
</dbReference>
<dbReference type="InterPro" id="IPR006592">
    <property type="entry name" value="RNA_pol_N"/>
</dbReference>
<dbReference type="InterPro" id="IPR015700">
    <property type="entry name" value="RPC1"/>
</dbReference>
<dbReference type="PANTHER" id="PTHR48446">
    <property type="entry name" value="DNA-DIRECTED RNA POLYMERASE SUBUNIT BETA' N-TERMINAL SECTION"/>
    <property type="match status" value="1"/>
</dbReference>
<dbReference type="FunFam" id="1.10.150.390:FF:000004">
    <property type="entry name" value="DNA-directed RNA polymerase subunit"/>
    <property type="match status" value="1"/>
</dbReference>
<evidence type="ECO:0000313" key="17">
    <source>
        <dbReference type="EMBL" id="JAC83596.1"/>
    </source>
</evidence>
<comment type="function">
    <text evidence="13">DNA-dependent RNA polymerase catalyzes the transcription of DNA into RNA using the four ribonucleoside triphosphates as substrates. Largest and catalytic core component of RNA polymerase III which synthesizes small RNAs, such as 5S rRNA and tRNAs. Forms the polymerase active center together with the second largest subunit. A single-stranded DNA template strand of the promoter is positioned within the central active site cleft of Pol III. A bridging helix emanates from RPC1 and crosses the cleft near the catalytic site and is thought to promote translocation of Pol III by acting as a ratchet that moves the RNA-DNA hybrid through the active site by switching from straight to bent conformations at each step of nucleotide addition.</text>
</comment>
<dbReference type="Gene3D" id="1.10.274.100">
    <property type="entry name" value="RNA polymerase Rpb1, domain 3"/>
    <property type="match status" value="1"/>
</dbReference>
<keyword evidence="7" id="KW-0479">Metal-binding</keyword>
<dbReference type="InterPro" id="IPR038120">
    <property type="entry name" value="Rpb1_funnel_sf"/>
</dbReference>
<gene>
    <name evidence="17" type="primary">RPC1</name>
    <name evidence="17" type="ORF">TSPGSL018_2954</name>
</gene>
<dbReference type="Gene3D" id="6.20.50.80">
    <property type="match status" value="1"/>
</dbReference>
<dbReference type="CDD" id="cd02583">
    <property type="entry name" value="RNAP_III_RPC1_N"/>
    <property type="match status" value="1"/>
</dbReference>
<comment type="subunit">
    <text evidence="3">Component of the RNA polymerase III (Pol III) complex consisting of 17 subunits.</text>
</comment>
<keyword evidence="9" id="KW-0460">Magnesium</keyword>
<dbReference type="Gene3D" id="1.10.132.30">
    <property type="match status" value="1"/>
</dbReference>
<evidence type="ECO:0000256" key="1">
    <source>
        <dbReference type="ARBA" id="ARBA00004123"/>
    </source>
</evidence>
<sequence>MATQEEPLRLISTKEPFREPDKPRKIKRIQFGLQSQSEIVDYGEFHVHERGLYQMPERKPLPNGVLDTRLGVSSKQLVCATCSNKLADCAGHFGYMKLELPVFHIGYFKHIVVILQSICKTCAAVMLPELERQQFLRKFRNPNMERLHRQKLAKKLSDRCKRLKICPSCGAYNGTVKKITGTLKIIHDKYSKNLALWDTYLEEFEEVQRFNQEIGSHLTEKKVTDDLNPIRVLSLFEKISPEDVELLCLDCRPEDLIMTHIAVPPVCIRPSVEMDAGAGSNEDDITMKLMQIMEVNNVIRKGLEEGLTISNLMENWDFLQVQCAMYINSDLPGLPPTYQVSGKPLRGFVQRLKGKQGRFRGNLSGKRVDFSGRTVISPDPNISIDEVCVPVHVATTLTFPDRVTSHNIERLRKCVINGLTTHPGAWFVLYPDGGKLFLKYGDRKRIAAELKVGDIVERHLCNGDIVLFNRQPSLHRMSIMAHKARVMPWRTFRFNECVCNPYNADFDGDEMNLHVPQTEEAKAEAYSLMGVVNNLSTPKNGEILVAATQDFLTSAFLITSKDKFFNRAEFSLYVASFGDALNTIDLPTPALLKPVEMWTGKQLFSVLVRPNVKTRVFVNLETTEKTYTKQGKEMCPADGYVVFRNSDLICGRLGKSTLGNGNKAGLFSTLAADFSPKVSAVCMNRLAKLSARFIGNQGFSIGIDDVTPAEKLRIAKEHTVNMGYADAHAFIKQYNEGALQLQPGCNMEQTLEAQVTGVLNKIREQAGKVCMDTLDKHNSPLIMSQCGSKGSPINIAQMVACVGQQSVGGKRAPNGFRDRTLPHFPRHDKTPQGKGFVANSFYSGLTPTEFFFHTMGGREGLVDTAVKTAETGYMSRRLMKALEDLYVHYDMTVRNSSSGIVQFDYGDDGMDPVAMEGKNSASLDLGRLEYRVKAMLHRSWPAPGEEPAVMLPGDMREAVAAQVSTSELAHPGFCSQAFRDTVHAFLDKMVEGYEEARGRCGLPSDTRGPLEIEELAGQSGMTDEEVRVFIKECITRYRQKRVDPGSTVGAFGAQSIGEPGTQMTLKTFHFAGVASMNVTLGVPRIKEIINAAKSISTPIMKVSLALNKDPKVARIVKGRLEKTTLGQVANDIRLVFHPGAAYISVVLDTKVIHALQLDIDSQTVAQSILAHPRTKLKLEHVQTAGPHSLLVFPHETRPDRLFFCLQQLRQTIPRVIVQGIPTVERAVINDCGNGEYNLLVEGTDLQRVMATAGVLGTETTTNHVMECERTLGIEAARTSIMSEIKYTMGSHGMSIDERHTMLLADCMTYKGEVLGITRFGISKMKDSVLMLASFEKTTDHLFEAAIRGSVDDIEGVSESIIMGIPMPTGTGLFKLRHTYDGDAADSPTERPLPVLSY</sequence>
<dbReference type="GO" id="GO:0000428">
    <property type="term" value="C:DNA-directed RNA polymerase complex"/>
    <property type="evidence" value="ECO:0007669"/>
    <property type="project" value="UniProtKB-KW"/>
</dbReference>
<dbReference type="InterPro" id="IPR044893">
    <property type="entry name" value="RNA_pol_Rpb1_clamp_domain"/>
</dbReference>
<dbReference type="GO" id="GO:0005634">
    <property type="term" value="C:nucleus"/>
    <property type="evidence" value="ECO:0007669"/>
    <property type="project" value="UniProtKB-SubCell"/>
</dbReference>
<dbReference type="Pfam" id="PF04983">
    <property type="entry name" value="RNA_pol_Rpb1_3"/>
    <property type="match status" value="1"/>
</dbReference>
<name>A0A061SLK3_9CHLO</name>
<dbReference type="EC" id="2.7.7.6" evidence="14"/>
<dbReference type="Gene3D" id="4.10.860.120">
    <property type="entry name" value="RNA polymerase II, clamp domain"/>
    <property type="match status" value="1"/>
</dbReference>
<dbReference type="GO" id="GO:0003899">
    <property type="term" value="F:DNA-directed RNA polymerase activity"/>
    <property type="evidence" value="ECO:0007669"/>
    <property type="project" value="UniProtKB-EC"/>
</dbReference>
<keyword evidence="5 14" id="KW-0808">Transferase</keyword>
<keyword evidence="10 14" id="KW-0804">Transcription</keyword>
<protein>
    <recommendedName>
        <fullName evidence="14">DNA-directed RNA polymerase subunit</fullName>
        <ecNumber evidence="14">2.7.7.6</ecNumber>
    </recommendedName>
</protein>
<evidence type="ECO:0000256" key="10">
    <source>
        <dbReference type="ARBA" id="ARBA00023163"/>
    </source>
</evidence>
<dbReference type="InterPro" id="IPR035698">
    <property type="entry name" value="RNAP_III_Rpc1_C"/>
</dbReference>
<accession>A0A061SLK3</accession>
<dbReference type="FunFam" id="1.10.274.100:FF:000008">
    <property type="entry name" value="DNA-directed RNA polymerase subunit"/>
    <property type="match status" value="1"/>
</dbReference>
<dbReference type="Pfam" id="PF04997">
    <property type="entry name" value="RNA_pol_Rpb1_1"/>
    <property type="match status" value="1"/>
</dbReference>
<dbReference type="Pfam" id="PF05000">
    <property type="entry name" value="RNA_pol_Rpb1_4"/>
    <property type="match status" value="1"/>
</dbReference>
<dbReference type="FunFam" id="1.10.132.30:FF:000001">
    <property type="entry name" value="DNA-directed RNA polymerase subunit"/>
    <property type="match status" value="1"/>
</dbReference>
<evidence type="ECO:0000259" key="16">
    <source>
        <dbReference type="SMART" id="SM00663"/>
    </source>
</evidence>
<evidence type="ECO:0000256" key="7">
    <source>
        <dbReference type="ARBA" id="ARBA00022723"/>
    </source>
</evidence>
<comment type="similarity">
    <text evidence="2">Belongs to the RNA polymerase beta' chain family. RpoC1 subfamily.</text>
</comment>
<dbReference type="EMBL" id="GBEZ01001370">
    <property type="protein sequence ID" value="JAC83596.1"/>
    <property type="molecule type" value="Transcribed_RNA"/>
</dbReference>
<dbReference type="Gene3D" id="2.40.40.20">
    <property type="match status" value="1"/>
</dbReference>